<dbReference type="InterPro" id="IPR052178">
    <property type="entry name" value="Sec_Metab_Biosynth_SDR"/>
</dbReference>
<evidence type="ECO:0000256" key="2">
    <source>
        <dbReference type="ARBA" id="ARBA00022857"/>
    </source>
</evidence>
<dbReference type="InterPro" id="IPR020904">
    <property type="entry name" value="Sc_DH/Rdtase_CS"/>
</dbReference>
<dbReference type="Proteomes" id="UP000003860">
    <property type="component" value="Unassembled WGS sequence"/>
</dbReference>
<dbReference type="OrthoDB" id="1738245at2"/>
<reference evidence="4" key="1">
    <citation type="submission" date="2009-07" db="EMBL/GenBank/DDBJ databases">
        <authorList>
            <consortium name="US DOE Joint Genome Institute (JGI-PGF)"/>
            <person name="Lucas S."/>
            <person name="Copeland A."/>
            <person name="Lapidus A."/>
            <person name="Glavina del Rio T."/>
            <person name="Tice H."/>
            <person name="Bruce D."/>
            <person name="Goodwin L."/>
            <person name="Pitluck S."/>
            <person name="Larimer F."/>
            <person name="Land M.L."/>
            <person name="Mouttaki H."/>
            <person name="He Z."/>
            <person name="Zhou J."/>
            <person name="Hemme C.L."/>
        </authorList>
    </citation>
    <scope>NUCLEOTIDE SEQUENCE</scope>
    <source>
        <strain evidence="4">DSM 2782</strain>
    </source>
</reference>
<dbReference type="PRINTS" id="PR00080">
    <property type="entry name" value="SDRFAMILY"/>
</dbReference>
<dbReference type="PANTHER" id="PTHR43618:SF8">
    <property type="entry name" value="7ALPHA-HYDROXYSTEROID DEHYDROGENASE"/>
    <property type="match status" value="1"/>
</dbReference>
<keyword evidence="3" id="KW-0560">Oxidoreductase</keyword>
<dbReference type="FunFam" id="3.40.50.720:FF:000084">
    <property type="entry name" value="Short-chain dehydrogenase reductase"/>
    <property type="match status" value="1"/>
</dbReference>
<dbReference type="STRING" id="588581.Cpap_2298"/>
<dbReference type="EMBL" id="ACXX02000006">
    <property type="protein sequence ID" value="EGD47893.1"/>
    <property type="molecule type" value="Genomic_DNA"/>
</dbReference>
<dbReference type="Gene3D" id="3.40.50.720">
    <property type="entry name" value="NAD(P)-binding Rossmann-like Domain"/>
    <property type="match status" value="1"/>
</dbReference>
<dbReference type="PRINTS" id="PR00081">
    <property type="entry name" value="GDHRDH"/>
</dbReference>
<name>F1TD26_9FIRM</name>
<dbReference type="Pfam" id="PF13561">
    <property type="entry name" value="adh_short_C2"/>
    <property type="match status" value="1"/>
</dbReference>
<gene>
    <name evidence="4" type="ORF">Cpap_2298</name>
</gene>
<proteinExistence type="inferred from homology"/>
<dbReference type="PROSITE" id="PS00061">
    <property type="entry name" value="ADH_SHORT"/>
    <property type="match status" value="1"/>
</dbReference>
<keyword evidence="5" id="KW-1185">Reference proteome</keyword>
<dbReference type="eggNOG" id="COG1028">
    <property type="taxonomic scope" value="Bacteria"/>
</dbReference>
<evidence type="ECO:0000256" key="3">
    <source>
        <dbReference type="ARBA" id="ARBA00023002"/>
    </source>
</evidence>
<dbReference type="InterPro" id="IPR002347">
    <property type="entry name" value="SDR_fam"/>
</dbReference>
<evidence type="ECO:0000313" key="5">
    <source>
        <dbReference type="Proteomes" id="UP000003860"/>
    </source>
</evidence>
<dbReference type="InterPro" id="IPR036291">
    <property type="entry name" value="NAD(P)-bd_dom_sf"/>
</dbReference>
<dbReference type="GO" id="GO:0008206">
    <property type="term" value="P:bile acid metabolic process"/>
    <property type="evidence" value="ECO:0007669"/>
    <property type="project" value="UniProtKB-ARBA"/>
</dbReference>
<dbReference type="PANTHER" id="PTHR43618">
    <property type="entry name" value="7-ALPHA-HYDROXYSTEROID DEHYDROGENASE"/>
    <property type="match status" value="1"/>
</dbReference>
<dbReference type="SUPFAM" id="SSF51735">
    <property type="entry name" value="NAD(P)-binding Rossmann-fold domains"/>
    <property type="match status" value="1"/>
</dbReference>
<keyword evidence="2" id="KW-0521">NADP</keyword>
<dbReference type="GO" id="GO:0016491">
    <property type="term" value="F:oxidoreductase activity"/>
    <property type="evidence" value="ECO:0007669"/>
    <property type="project" value="UniProtKB-KW"/>
</dbReference>
<organism evidence="4 5">
    <name type="scientific">Ruminiclostridium papyrosolvens DSM 2782</name>
    <dbReference type="NCBI Taxonomy" id="588581"/>
    <lineage>
        <taxon>Bacteria</taxon>
        <taxon>Bacillati</taxon>
        <taxon>Bacillota</taxon>
        <taxon>Clostridia</taxon>
        <taxon>Eubacteriales</taxon>
        <taxon>Oscillospiraceae</taxon>
        <taxon>Ruminiclostridium</taxon>
    </lineage>
</organism>
<comment type="caution">
    <text evidence="4">The sequence shown here is derived from an EMBL/GenBank/DDBJ whole genome shotgun (WGS) entry which is preliminary data.</text>
</comment>
<dbReference type="AlphaFoldDB" id="F1TD26"/>
<reference evidence="4" key="2">
    <citation type="submission" date="2011-01" db="EMBL/GenBank/DDBJ databases">
        <title>The Non-contiguous Finished genome of Clostridium papyrosolvens.</title>
        <authorList>
            <person name="Lucas S."/>
            <person name="Copeland A."/>
            <person name="Lapidus A."/>
            <person name="Cheng J.-F."/>
            <person name="Goodwin L."/>
            <person name="Pitluck S."/>
            <person name="Misra M."/>
            <person name="Chertkov O."/>
            <person name="Detter J.C."/>
            <person name="Han C."/>
            <person name="Tapia R."/>
            <person name="Land M."/>
            <person name="Hauser L."/>
            <person name="Kyrpides N."/>
            <person name="Ivanova N."/>
            <person name="Pagani I."/>
            <person name="Mouttaki H."/>
            <person name="He Z."/>
            <person name="Zhou J."/>
            <person name="Hemme C.L."/>
            <person name="Woyke T."/>
        </authorList>
    </citation>
    <scope>NUCLEOTIDE SEQUENCE [LARGE SCALE GENOMIC DNA]</scope>
    <source>
        <strain evidence="4">DSM 2782</strain>
    </source>
</reference>
<comment type="similarity">
    <text evidence="1">Belongs to the short-chain dehydrogenases/reductases (SDR) family.</text>
</comment>
<sequence length="259" mass="27558">MANTFDLTGKVAVVTGASSGIGTDAAFAYAHAGADVAILARRAEKLKDVKEKIEKETGRKVVAVSCDVTQEENVKSAVDTVLKEFGHIDILLNNAGIAVQGGVDSMSVEAWNQSFDTNVKSIFLMSKYIIPQMKEQGYGKVVNIASVNAIVADKFDTFIRHSYNSSKSAVLGLTKGMAASYARYGITVNAIGPALFESEMTSDTLFKSNEFLVKYNTLNPSGRPGNKGELNGTILYLSSDASSYVQGQFIVVDGGGSIV</sequence>
<accession>F1TD26</accession>
<dbReference type="RefSeq" id="WP_004619306.1">
    <property type="nucleotide sequence ID" value="NZ_ACXX02000006.1"/>
</dbReference>
<evidence type="ECO:0000256" key="1">
    <source>
        <dbReference type="ARBA" id="ARBA00006484"/>
    </source>
</evidence>
<protein>
    <submittedName>
        <fullName evidence="4">Short-chain dehydrogenase/reductase SDR</fullName>
    </submittedName>
</protein>
<evidence type="ECO:0000313" key="4">
    <source>
        <dbReference type="EMBL" id="EGD47893.1"/>
    </source>
</evidence>